<evidence type="ECO:0000259" key="6">
    <source>
        <dbReference type="SMART" id="SM00737"/>
    </source>
</evidence>
<keyword evidence="3" id="KW-0813">Transport</keyword>
<dbReference type="Pfam" id="PF02221">
    <property type="entry name" value="E1_DerP2_DerF2"/>
    <property type="match status" value="1"/>
</dbReference>
<evidence type="ECO:0000256" key="2">
    <source>
        <dbReference type="ARBA" id="ARBA00011245"/>
    </source>
</evidence>
<evidence type="ECO:0000256" key="3">
    <source>
        <dbReference type="ARBA" id="ARBA00022448"/>
    </source>
</evidence>
<keyword evidence="4" id="KW-0732">Signal</keyword>
<dbReference type="PANTHER" id="PTHR11306">
    <property type="entry name" value="NIEMANN PICK TYPE C2 PROTEIN NPC2-RELATED"/>
    <property type="match status" value="1"/>
</dbReference>
<dbReference type="Gene3D" id="2.60.40.770">
    <property type="match status" value="1"/>
</dbReference>
<protein>
    <recommendedName>
        <fullName evidence="6">MD-2-related lipid-recognition domain-containing protein</fullName>
    </recommendedName>
</protein>
<dbReference type="SUPFAM" id="SSF81296">
    <property type="entry name" value="E set domains"/>
    <property type="match status" value="1"/>
</dbReference>
<dbReference type="InterPro" id="IPR003172">
    <property type="entry name" value="ML_dom"/>
</dbReference>
<evidence type="ECO:0000256" key="1">
    <source>
        <dbReference type="ARBA" id="ARBA00002053"/>
    </source>
</evidence>
<accession>A0A6C0DJ90</accession>
<sequence length="133" mass="14010">MNLLALLAAAYSLGSVNDCSNGESKIKINSMSFLPDPPVKGQNSTLNLALMNPSDILAGSAIYSFTYNFIPLAPETKDLCGEVPGGCPIQAGPLDLTSSYPIDTSLSGTIVAKIQWKDTANLQLLCVSITMKV</sequence>
<keyword evidence="5" id="KW-0445">Lipid transport</keyword>
<comment type="function">
    <text evidence="1">Catalyzes the intermembrane transfer of phosphatidylglycerol and phosphatidylinositol.</text>
</comment>
<comment type="subunit">
    <text evidence="2">Monomer.</text>
</comment>
<dbReference type="GO" id="GO:0015918">
    <property type="term" value="P:sterol transport"/>
    <property type="evidence" value="ECO:0007669"/>
    <property type="project" value="InterPro"/>
</dbReference>
<organism evidence="7">
    <name type="scientific">viral metagenome</name>
    <dbReference type="NCBI Taxonomy" id="1070528"/>
    <lineage>
        <taxon>unclassified sequences</taxon>
        <taxon>metagenomes</taxon>
        <taxon>organismal metagenomes</taxon>
    </lineage>
</organism>
<feature type="domain" description="MD-2-related lipid-recognition" evidence="6">
    <location>
        <begin position="16"/>
        <end position="131"/>
    </location>
</feature>
<dbReference type="SMART" id="SM00737">
    <property type="entry name" value="ML"/>
    <property type="match status" value="1"/>
</dbReference>
<name>A0A6C0DJ90_9ZZZZ</name>
<dbReference type="EMBL" id="MN739626">
    <property type="protein sequence ID" value="QHT16587.1"/>
    <property type="molecule type" value="Genomic_DNA"/>
</dbReference>
<dbReference type="InterPro" id="IPR014756">
    <property type="entry name" value="Ig_E-set"/>
</dbReference>
<evidence type="ECO:0000256" key="5">
    <source>
        <dbReference type="ARBA" id="ARBA00023055"/>
    </source>
</evidence>
<dbReference type="InterPro" id="IPR039670">
    <property type="entry name" value="NPC2-like"/>
</dbReference>
<evidence type="ECO:0000313" key="7">
    <source>
        <dbReference type="EMBL" id="QHT16587.1"/>
    </source>
</evidence>
<proteinExistence type="predicted"/>
<dbReference type="PANTHER" id="PTHR11306:SF0">
    <property type="entry name" value="PHOSPHATIDYLGLYCEROL_PHOSPHATIDYLINOSITOL TRANSFER PROTEIN"/>
    <property type="match status" value="1"/>
</dbReference>
<evidence type="ECO:0000256" key="4">
    <source>
        <dbReference type="ARBA" id="ARBA00022729"/>
    </source>
</evidence>
<dbReference type="AlphaFoldDB" id="A0A6C0DJ90"/>
<dbReference type="GO" id="GO:0032934">
    <property type="term" value="F:sterol binding"/>
    <property type="evidence" value="ECO:0007669"/>
    <property type="project" value="InterPro"/>
</dbReference>
<reference evidence="7" key="1">
    <citation type="journal article" date="2020" name="Nature">
        <title>Giant virus diversity and host interactions through global metagenomics.</title>
        <authorList>
            <person name="Schulz F."/>
            <person name="Roux S."/>
            <person name="Paez-Espino D."/>
            <person name="Jungbluth S."/>
            <person name="Walsh D.A."/>
            <person name="Denef V.J."/>
            <person name="McMahon K.D."/>
            <person name="Konstantinidis K.T."/>
            <person name="Eloe-Fadrosh E.A."/>
            <person name="Kyrpides N.C."/>
            <person name="Woyke T."/>
        </authorList>
    </citation>
    <scope>NUCLEOTIDE SEQUENCE</scope>
    <source>
        <strain evidence="7">GVMAG-M-3300023174-189</strain>
    </source>
</reference>